<dbReference type="SUPFAM" id="SSF51126">
    <property type="entry name" value="Pectin lyase-like"/>
    <property type="match status" value="1"/>
</dbReference>
<dbReference type="PANTHER" id="PTHR36453:SF1">
    <property type="entry name" value="RIGHT HANDED BETA HELIX DOMAIN-CONTAINING PROTEIN"/>
    <property type="match status" value="1"/>
</dbReference>
<sequence>MKKTVPFILVIALCLIGCSPSVSDIYITANGKESKDGELGFNALDEGLNAVVQLRSEGVQNTLTLHLMEGEYRLSSPIRIQPEHGPLKIVGKGADKTIIKGSKVLTPKWEKYNDNIWVAQLQKEDKFDQLFVDGKQQILARYPNYDENGGHWQGHAADAISPERINTWANPEGAIIHAMHSGEWGGFHYVSRGVDENGKLILSGGHQNNRPSDMHNKYRMVENVFEELDVPGEWYLDKDYKLFYWPKEGNTITNALMEGVQQKHLLEIVGVEENPVRDIQISGIRFEHAQRTIMEDYEPLLRSDWTIYRGGAIFLEGTHNVSVQNCELTNLGGNAIFVSNFNREVTLSENHIHNVGASGISFVGSPEAVRSPSFQYGKFVPVAEMDTVKGPKNNTYPSNSVVDNNLIHRTGRVEKQTAGVQIAMAMDITVSHNSIYDVPRAGINIGDGTWGGHILEYNDVFNTVLESGDHGAFNSWGRDRFWHPNRNTMNQIVTDNPELPKWDAIKTTIIRNNRFRCDHGWDIDLDDGSSNYHIYNNLCLNGGIKLREGFYRTVENNIMLNNGFHPHVWFKNSEDVFKHNIVFTQHKDIRLDAWGKEIDFNFFPDEESLLYAQNKGVDQNSMYGEVQFLNAEAGNYKVKEGSHALKIGFKNFEMDQFGVTNEKLKSLAKIPENPQLFFGEDSDKEAIFDWLGAKIKNITTMAERSASGLNKTAGVLLVSIEGESVAGNSELQQGDVIVLAEGHQIDTVADLMKAYQTYNWMGKLNLTVIRDQKENKIIINTKI</sequence>
<evidence type="ECO:0000259" key="3">
    <source>
        <dbReference type="Pfam" id="PF13229"/>
    </source>
</evidence>
<keyword evidence="1" id="KW-0732">Signal</keyword>
<dbReference type="SMART" id="SM00710">
    <property type="entry name" value="PbH1"/>
    <property type="match status" value="5"/>
</dbReference>
<proteinExistence type="predicted"/>
<protein>
    <submittedName>
        <fullName evidence="4">Right-handed parallel beta-helix repeat-containing protein</fullName>
    </submittedName>
</protein>
<feature type="signal peptide" evidence="1">
    <location>
        <begin position="1"/>
        <end position="23"/>
    </location>
</feature>
<dbReference type="InterPro" id="IPR001478">
    <property type="entry name" value="PDZ"/>
</dbReference>
<dbReference type="Pfam" id="PF13180">
    <property type="entry name" value="PDZ_2"/>
    <property type="match status" value="1"/>
</dbReference>
<gene>
    <name evidence="4" type="ORF">ACFS1K_03015</name>
</gene>
<dbReference type="Gene3D" id="2.30.42.10">
    <property type="match status" value="1"/>
</dbReference>
<feature type="chain" id="PRO_5045300993" evidence="1">
    <location>
        <begin position="24"/>
        <end position="783"/>
    </location>
</feature>
<dbReference type="SUPFAM" id="SSF50156">
    <property type="entry name" value="PDZ domain-like"/>
    <property type="match status" value="1"/>
</dbReference>
<dbReference type="Pfam" id="PF13229">
    <property type="entry name" value="Beta_helix"/>
    <property type="match status" value="1"/>
</dbReference>
<comment type="caution">
    <text evidence="4">The sequence shown here is derived from an EMBL/GenBank/DDBJ whole genome shotgun (WGS) entry which is preliminary data.</text>
</comment>
<dbReference type="InterPro" id="IPR039448">
    <property type="entry name" value="Beta_helix"/>
</dbReference>
<dbReference type="Gene3D" id="2.160.20.10">
    <property type="entry name" value="Single-stranded right-handed beta-helix, Pectin lyase-like"/>
    <property type="match status" value="1"/>
</dbReference>
<dbReference type="Proteomes" id="UP001597532">
    <property type="component" value="Unassembled WGS sequence"/>
</dbReference>
<dbReference type="RefSeq" id="WP_251806872.1">
    <property type="nucleotide sequence ID" value="NZ_CP166679.1"/>
</dbReference>
<dbReference type="PANTHER" id="PTHR36453">
    <property type="entry name" value="SECRETED PROTEIN-RELATED"/>
    <property type="match status" value="1"/>
</dbReference>
<dbReference type="InterPro" id="IPR036034">
    <property type="entry name" value="PDZ_sf"/>
</dbReference>
<evidence type="ECO:0000313" key="5">
    <source>
        <dbReference type="Proteomes" id="UP001597532"/>
    </source>
</evidence>
<feature type="domain" description="PDZ" evidence="2">
    <location>
        <begin position="710"/>
        <end position="779"/>
    </location>
</feature>
<evidence type="ECO:0000313" key="4">
    <source>
        <dbReference type="EMBL" id="MFD2788726.1"/>
    </source>
</evidence>
<dbReference type="InterPro" id="IPR011050">
    <property type="entry name" value="Pectin_lyase_fold/virulence"/>
</dbReference>
<accession>A0ABW5VEQ8</accession>
<evidence type="ECO:0000259" key="2">
    <source>
        <dbReference type="Pfam" id="PF13180"/>
    </source>
</evidence>
<feature type="domain" description="Right handed beta helix" evidence="3">
    <location>
        <begin position="259"/>
        <end position="366"/>
    </location>
</feature>
<reference evidence="5" key="1">
    <citation type="journal article" date="2019" name="Int. J. Syst. Evol. Microbiol.">
        <title>The Global Catalogue of Microorganisms (GCM) 10K type strain sequencing project: providing services to taxonomists for standard genome sequencing and annotation.</title>
        <authorList>
            <consortium name="The Broad Institute Genomics Platform"/>
            <consortium name="The Broad Institute Genome Sequencing Center for Infectious Disease"/>
            <person name="Wu L."/>
            <person name="Ma J."/>
        </authorList>
    </citation>
    <scope>NUCLEOTIDE SEQUENCE [LARGE SCALE GENOMIC DNA]</scope>
    <source>
        <strain evidence="5">KCTC 52924</strain>
    </source>
</reference>
<name>A0ABW5VEQ8_9FLAO</name>
<keyword evidence="5" id="KW-1185">Reference proteome</keyword>
<organism evidence="4 5">
    <name type="scientific">Arenibacter antarcticus</name>
    <dbReference type="NCBI Taxonomy" id="2040469"/>
    <lineage>
        <taxon>Bacteria</taxon>
        <taxon>Pseudomonadati</taxon>
        <taxon>Bacteroidota</taxon>
        <taxon>Flavobacteriia</taxon>
        <taxon>Flavobacteriales</taxon>
        <taxon>Flavobacteriaceae</taxon>
        <taxon>Arenibacter</taxon>
    </lineage>
</organism>
<dbReference type="EMBL" id="JBHUOK010000004">
    <property type="protein sequence ID" value="MFD2788726.1"/>
    <property type="molecule type" value="Genomic_DNA"/>
</dbReference>
<dbReference type="InterPro" id="IPR012334">
    <property type="entry name" value="Pectin_lyas_fold"/>
</dbReference>
<dbReference type="InterPro" id="IPR006626">
    <property type="entry name" value="PbH1"/>
</dbReference>
<evidence type="ECO:0000256" key="1">
    <source>
        <dbReference type="SAM" id="SignalP"/>
    </source>
</evidence>